<dbReference type="Proteomes" id="UP000240708">
    <property type="component" value="Unassembled WGS sequence"/>
</dbReference>
<keyword evidence="3" id="KW-1185">Reference proteome</keyword>
<dbReference type="Gene3D" id="3.30.70.100">
    <property type="match status" value="1"/>
</dbReference>
<organism evidence="2 3">
    <name type="scientific">Cecembia rubra</name>
    <dbReference type="NCBI Taxonomy" id="1485585"/>
    <lineage>
        <taxon>Bacteria</taxon>
        <taxon>Pseudomonadati</taxon>
        <taxon>Bacteroidota</taxon>
        <taxon>Cytophagia</taxon>
        <taxon>Cytophagales</taxon>
        <taxon>Cyclobacteriaceae</taxon>
        <taxon>Cecembia</taxon>
    </lineage>
</organism>
<evidence type="ECO:0000313" key="3">
    <source>
        <dbReference type="Proteomes" id="UP000240708"/>
    </source>
</evidence>
<dbReference type="EMBL" id="PYGF01000013">
    <property type="protein sequence ID" value="PSL01477.1"/>
    <property type="molecule type" value="Genomic_DNA"/>
</dbReference>
<comment type="caution">
    <text evidence="2">The sequence shown here is derived from an EMBL/GenBank/DDBJ whole genome shotgun (WGS) entry which is preliminary data.</text>
</comment>
<dbReference type="GO" id="GO:0046872">
    <property type="term" value="F:metal ion binding"/>
    <property type="evidence" value="ECO:0007669"/>
    <property type="project" value="InterPro"/>
</dbReference>
<dbReference type="Pfam" id="PF00403">
    <property type="entry name" value="HMA"/>
    <property type="match status" value="1"/>
</dbReference>
<dbReference type="CDD" id="cd00371">
    <property type="entry name" value="HMA"/>
    <property type="match status" value="1"/>
</dbReference>
<proteinExistence type="predicted"/>
<dbReference type="AlphaFoldDB" id="A0A2P8DWC9"/>
<evidence type="ECO:0000259" key="1">
    <source>
        <dbReference type="PROSITE" id="PS50846"/>
    </source>
</evidence>
<protein>
    <submittedName>
        <fullName evidence="2">Copper chaperone CopZ</fullName>
    </submittedName>
</protein>
<feature type="domain" description="HMA" evidence="1">
    <location>
        <begin position="1"/>
        <end position="64"/>
    </location>
</feature>
<dbReference type="InterPro" id="IPR006121">
    <property type="entry name" value="HMA_dom"/>
</dbReference>
<name>A0A2P8DWC9_9BACT</name>
<dbReference type="PROSITE" id="PS50846">
    <property type="entry name" value="HMA_2"/>
    <property type="match status" value="1"/>
</dbReference>
<gene>
    <name evidence="2" type="ORF">CLV48_11371</name>
</gene>
<evidence type="ECO:0000313" key="2">
    <source>
        <dbReference type="EMBL" id="PSL01477.1"/>
    </source>
</evidence>
<dbReference type="SUPFAM" id="SSF55008">
    <property type="entry name" value="HMA, heavy metal-associated domain"/>
    <property type="match status" value="1"/>
</dbReference>
<dbReference type="RefSeq" id="WP_245889604.1">
    <property type="nucleotide sequence ID" value="NZ_PYGF01000013.1"/>
</dbReference>
<accession>A0A2P8DWC9</accession>
<reference evidence="2 3" key="1">
    <citation type="submission" date="2018-03" db="EMBL/GenBank/DDBJ databases">
        <title>Genomic Encyclopedia of Archaeal and Bacterial Type Strains, Phase II (KMG-II): from individual species to whole genera.</title>
        <authorList>
            <person name="Goeker M."/>
        </authorList>
    </citation>
    <scope>NUCLEOTIDE SEQUENCE [LARGE SCALE GENOMIC DNA]</scope>
    <source>
        <strain evidence="2 3">DSM 28057</strain>
    </source>
</reference>
<dbReference type="InterPro" id="IPR036163">
    <property type="entry name" value="HMA_dom_sf"/>
</dbReference>
<sequence>MQFKTTIKCSGCLEKVTPHLNNTQGINNWEVDLKNPDKVLTVEGSIDVEADVISAVKKVGFQIERLV</sequence>